<organism evidence="2 3">
    <name type="scientific">Hansschlegelia zhihuaiae</name>
    <dbReference type="NCBI Taxonomy" id="405005"/>
    <lineage>
        <taxon>Bacteria</taxon>
        <taxon>Pseudomonadati</taxon>
        <taxon>Pseudomonadota</taxon>
        <taxon>Alphaproteobacteria</taxon>
        <taxon>Hyphomicrobiales</taxon>
        <taxon>Methylopilaceae</taxon>
        <taxon>Hansschlegelia</taxon>
    </lineage>
</organism>
<dbReference type="OrthoDB" id="7630100at2"/>
<dbReference type="EMBL" id="RYFI01000009">
    <property type="protein sequence ID" value="RXF73360.1"/>
    <property type="molecule type" value="Genomic_DNA"/>
</dbReference>
<reference evidence="2 3" key="1">
    <citation type="submission" date="2018-12" db="EMBL/GenBank/DDBJ databases">
        <title>bacterium Hansschlegelia zhihuaiae S113.</title>
        <authorList>
            <person name="He J."/>
        </authorList>
    </citation>
    <scope>NUCLEOTIDE SEQUENCE [LARGE SCALE GENOMIC DNA]</scope>
    <source>
        <strain evidence="2 3">S 113</strain>
    </source>
</reference>
<evidence type="ECO:0000313" key="3">
    <source>
        <dbReference type="Proteomes" id="UP000289708"/>
    </source>
</evidence>
<feature type="chain" id="PRO_5020258497" evidence="1">
    <location>
        <begin position="36"/>
        <end position="295"/>
    </location>
</feature>
<dbReference type="RefSeq" id="WP_128777553.1">
    <property type="nucleotide sequence ID" value="NZ_RYFI01000009.1"/>
</dbReference>
<gene>
    <name evidence="2" type="ORF">EK403_11080</name>
</gene>
<accession>A0A4Q0MIF6</accession>
<dbReference type="AlphaFoldDB" id="A0A4Q0MIF6"/>
<keyword evidence="3" id="KW-1185">Reference proteome</keyword>
<dbReference type="InterPro" id="IPR021457">
    <property type="entry name" value="DUF3108"/>
</dbReference>
<comment type="caution">
    <text evidence="2">The sequence shown here is derived from an EMBL/GenBank/DDBJ whole genome shotgun (WGS) entry which is preliminary data.</text>
</comment>
<name>A0A4Q0MIF6_9HYPH</name>
<sequence>MITHRRAGRPLPLRSAATLTLAAAAGLCATAPASAETRVRARYEVTLSGFEIGTATMQTGINRETYDINLSIRMTGLARFFTGGKGAATARGGLHDARVVPTAYALNTRANDKGQIVRLALAGGSVRQLSVEPTPKTRNVVPVSDADKRGVLDPLSAIMMPVAGSGDLLAESSCNRTLPVFDGRARYDIALRYDRTEIAKPNTENNADPKAKGGYEGKVLVCKASYRPISGHRPDKDNVKFMESNKEMEVWLAPIAGAGALMPWKISVRTQMGLAEITATSFVVDSDGMRASRDQ</sequence>
<evidence type="ECO:0000313" key="2">
    <source>
        <dbReference type="EMBL" id="RXF73360.1"/>
    </source>
</evidence>
<dbReference type="Proteomes" id="UP000289708">
    <property type="component" value="Unassembled WGS sequence"/>
</dbReference>
<protein>
    <submittedName>
        <fullName evidence="2">DUF3108 domain-containing protein</fullName>
    </submittedName>
</protein>
<evidence type="ECO:0000256" key="1">
    <source>
        <dbReference type="SAM" id="SignalP"/>
    </source>
</evidence>
<feature type="signal peptide" evidence="1">
    <location>
        <begin position="1"/>
        <end position="35"/>
    </location>
</feature>
<keyword evidence="1" id="KW-0732">Signal</keyword>
<dbReference type="Pfam" id="PF11306">
    <property type="entry name" value="DUF3108"/>
    <property type="match status" value="1"/>
</dbReference>
<proteinExistence type="predicted"/>